<evidence type="ECO:0000259" key="8">
    <source>
        <dbReference type="PROSITE" id="PS50850"/>
    </source>
</evidence>
<name>A0AAN6YQ29_9PEZI</name>
<evidence type="ECO:0000256" key="6">
    <source>
        <dbReference type="ARBA" id="ARBA00023136"/>
    </source>
</evidence>
<evidence type="ECO:0000256" key="1">
    <source>
        <dbReference type="ARBA" id="ARBA00004127"/>
    </source>
</evidence>
<dbReference type="RefSeq" id="XP_064668951.1">
    <property type="nucleotide sequence ID" value="XM_064816890.1"/>
</dbReference>
<dbReference type="GO" id="GO:0012505">
    <property type="term" value="C:endomembrane system"/>
    <property type="evidence" value="ECO:0007669"/>
    <property type="project" value="UniProtKB-SubCell"/>
</dbReference>
<dbReference type="Proteomes" id="UP001302812">
    <property type="component" value="Unassembled WGS sequence"/>
</dbReference>
<feature type="transmembrane region" description="Helical" evidence="7">
    <location>
        <begin position="247"/>
        <end position="274"/>
    </location>
</feature>
<protein>
    <submittedName>
        <fullName evidence="9">MFS general substrate transporter</fullName>
    </submittedName>
</protein>
<evidence type="ECO:0000313" key="10">
    <source>
        <dbReference type="Proteomes" id="UP001302812"/>
    </source>
</evidence>
<evidence type="ECO:0000256" key="4">
    <source>
        <dbReference type="ARBA" id="ARBA00022692"/>
    </source>
</evidence>
<dbReference type="PANTHER" id="PTHR23514:SF3">
    <property type="entry name" value="BYPASS OF STOP CODON PROTEIN 6"/>
    <property type="match status" value="1"/>
</dbReference>
<dbReference type="EMBL" id="MU853346">
    <property type="protein sequence ID" value="KAK4111381.1"/>
    <property type="molecule type" value="Genomic_DNA"/>
</dbReference>
<feature type="transmembrane region" description="Helical" evidence="7">
    <location>
        <begin position="118"/>
        <end position="142"/>
    </location>
</feature>
<dbReference type="InterPro" id="IPR051788">
    <property type="entry name" value="MFS_Transporter"/>
</dbReference>
<dbReference type="Gene3D" id="1.20.1250.20">
    <property type="entry name" value="MFS general substrate transporter like domains"/>
    <property type="match status" value="2"/>
</dbReference>
<dbReference type="GO" id="GO:0016020">
    <property type="term" value="C:membrane"/>
    <property type="evidence" value="ECO:0007669"/>
    <property type="project" value="TreeGrafter"/>
</dbReference>
<evidence type="ECO:0000256" key="2">
    <source>
        <dbReference type="ARBA" id="ARBA00008335"/>
    </source>
</evidence>
<dbReference type="InterPro" id="IPR036259">
    <property type="entry name" value="MFS_trans_sf"/>
</dbReference>
<dbReference type="PANTHER" id="PTHR23514">
    <property type="entry name" value="BYPASS OF STOP CODON PROTEIN 6"/>
    <property type="match status" value="1"/>
</dbReference>
<feature type="transmembrane region" description="Helical" evidence="7">
    <location>
        <begin position="74"/>
        <end position="97"/>
    </location>
</feature>
<dbReference type="GeneID" id="89941015"/>
<gene>
    <name evidence="9" type="ORF">N656DRAFT_790456</name>
</gene>
<dbReference type="FunFam" id="1.20.1250.20:FF:000286">
    <property type="entry name" value="MFS efflux transporter"/>
    <property type="match status" value="1"/>
</dbReference>
<sequence>MSTTQADVDINVDVNADADGPSRAEPSEQVIEEWKKPRINILRLVAAFWAFLINGMHDACLGPLIPYLGAYYNINYTVVSLLVLSPFLGYLAAALVNNRMFLRFGRLGAATIAPGARLITYAVVAAHPPFPVVIVMLVLAGFGSGHQDASYNAWLGTTNGATHLLSFLHAFYGLGALLAPLIATSMIVKGGLMWYTFFYLMMALEILVAAPAFWDEAGAARGTSSEGTFKSKGVLRESTLQRPAARVTWLCALFMLGYVGTEVALGGWITTFALKVRKADSFSSGMAAMGFWLGLALGRFTLGFMTSWLGVRLAVSIYLPLTVGFQLLFWLAPQFYVSTVAVALEGYFLGPIFPAAVIALSNLLPVRLHISGIGFAATAGKSGGSIFPFAVGAIAQVKGVEVLQPIIVALEAAILVLWLCLPKLPK</sequence>
<keyword evidence="6 7" id="KW-0472">Membrane</keyword>
<feature type="transmembrane region" description="Helical" evidence="7">
    <location>
        <begin position="162"/>
        <end position="182"/>
    </location>
</feature>
<dbReference type="GO" id="GO:0022857">
    <property type="term" value="F:transmembrane transporter activity"/>
    <property type="evidence" value="ECO:0007669"/>
    <property type="project" value="InterPro"/>
</dbReference>
<proteinExistence type="inferred from homology"/>
<feature type="transmembrane region" description="Helical" evidence="7">
    <location>
        <begin position="194"/>
        <end position="214"/>
    </location>
</feature>
<keyword evidence="3" id="KW-0813">Transport</keyword>
<dbReference type="InterPro" id="IPR020846">
    <property type="entry name" value="MFS_dom"/>
</dbReference>
<organism evidence="9 10">
    <name type="scientific">Canariomyces notabilis</name>
    <dbReference type="NCBI Taxonomy" id="2074819"/>
    <lineage>
        <taxon>Eukaryota</taxon>
        <taxon>Fungi</taxon>
        <taxon>Dikarya</taxon>
        <taxon>Ascomycota</taxon>
        <taxon>Pezizomycotina</taxon>
        <taxon>Sordariomycetes</taxon>
        <taxon>Sordariomycetidae</taxon>
        <taxon>Sordariales</taxon>
        <taxon>Chaetomiaceae</taxon>
        <taxon>Canariomyces</taxon>
    </lineage>
</organism>
<dbReference type="InterPro" id="IPR011701">
    <property type="entry name" value="MFS"/>
</dbReference>
<keyword evidence="5 7" id="KW-1133">Transmembrane helix</keyword>
<evidence type="ECO:0000256" key="3">
    <source>
        <dbReference type="ARBA" id="ARBA00022448"/>
    </source>
</evidence>
<reference evidence="9" key="1">
    <citation type="journal article" date="2023" name="Mol. Phylogenet. Evol.">
        <title>Genome-scale phylogeny and comparative genomics of the fungal order Sordariales.</title>
        <authorList>
            <person name="Hensen N."/>
            <person name="Bonometti L."/>
            <person name="Westerberg I."/>
            <person name="Brannstrom I.O."/>
            <person name="Guillou S."/>
            <person name="Cros-Aarteil S."/>
            <person name="Calhoun S."/>
            <person name="Haridas S."/>
            <person name="Kuo A."/>
            <person name="Mondo S."/>
            <person name="Pangilinan J."/>
            <person name="Riley R."/>
            <person name="LaButti K."/>
            <person name="Andreopoulos B."/>
            <person name="Lipzen A."/>
            <person name="Chen C."/>
            <person name="Yan M."/>
            <person name="Daum C."/>
            <person name="Ng V."/>
            <person name="Clum A."/>
            <person name="Steindorff A."/>
            <person name="Ohm R.A."/>
            <person name="Martin F."/>
            <person name="Silar P."/>
            <person name="Natvig D.O."/>
            <person name="Lalanne C."/>
            <person name="Gautier V."/>
            <person name="Ament-Velasquez S.L."/>
            <person name="Kruys A."/>
            <person name="Hutchinson M.I."/>
            <person name="Powell A.J."/>
            <person name="Barry K."/>
            <person name="Miller A.N."/>
            <person name="Grigoriev I.V."/>
            <person name="Debuchy R."/>
            <person name="Gladieux P."/>
            <person name="Hiltunen Thoren M."/>
            <person name="Johannesson H."/>
        </authorList>
    </citation>
    <scope>NUCLEOTIDE SEQUENCE</scope>
    <source>
        <strain evidence="9">CBS 508.74</strain>
    </source>
</reference>
<keyword evidence="4 7" id="KW-0812">Transmembrane</keyword>
<feature type="transmembrane region" description="Helical" evidence="7">
    <location>
        <begin position="44"/>
        <end position="68"/>
    </location>
</feature>
<feature type="domain" description="Major facilitator superfamily (MFS) profile" evidence="8">
    <location>
        <begin position="43"/>
        <end position="425"/>
    </location>
</feature>
<feature type="transmembrane region" description="Helical" evidence="7">
    <location>
        <begin position="344"/>
        <end position="364"/>
    </location>
</feature>
<comment type="subcellular location">
    <subcellularLocation>
        <location evidence="1">Endomembrane system</location>
        <topology evidence="1">Multi-pass membrane protein</topology>
    </subcellularLocation>
</comment>
<comment type="similarity">
    <text evidence="2">Belongs to the major facilitator superfamily.</text>
</comment>
<comment type="caution">
    <text evidence="9">The sequence shown here is derived from an EMBL/GenBank/DDBJ whole genome shotgun (WGS) entry which is preliminary data.</text>
</comment>
<evidence type="ECO:0000313" key="9">
    <source>
        <dbReference type="EMBL" id="KAK4111381.1"/>
    </source>
</evidence>
<reference evidence="9" key="2">
    <citation type="submission" date="2023-05" db="EMBL/GenBank/DDBJ databases">
        <authorList>
            <consortium name="Lawrence Berkeley National Laboratory"/>
            <person name="Steindorff A."/>
            <person name="Hensen N."/>
            <person name="Bonometti L."/>
            <person name="Westerberg I."/>
            <person name="Brannstrom I.O."/>
            <person name="Guillou S."/>
            <person name="Cros-Aarteil S."/>
            <person name="Calhoun S."/>
            <person name="Haridas S."/>
            <person name="Kuo A."/>
            <person name="Mondo S."/>
            <person name="Pangilinan J."/>
            <person name="Riley R."/>
            <person name="Labutti K."/>
            <person name="Andreopoulos B."/>
            <person name="Lipzen A."/>
            <person name="Chen C."/>
            <person name="Yanf M."/>
            <person name="Daum C."/>
            <person name="Ng V."/>
            <person name="Clum A."/>
            <person name="Ohm R."/>
            <person name="Martin F."/>
            <person name="Silar P."/>
            <person name="Natvig D."/>
            <person name="Lalanne C."/>
            <person name="Gautier V."/>
            <person name="Ament-Velasquez S.L."/>
            <person name="Kruys A."/>
            <person name="Hutchinson M.I."/>
            <person name="Powell A.J."/>
            <person name="Barry K."/>
            <person name="Miller A.N."/>
            <person name="Grigoriev I.V."/>
            <person name="Debuchy R."/>
            <person name="Gladieux P."/>
            <person name="Thoren M.H."/>
            <person name="Johannesson H."/>
        </authorList>
    </citation>
    <scope>NUCLEOTIDE SEQUENCE</scope>
    <source>
        <strain evidence="9">CBS 508.74</strain>
    </source>
</reference>
<feature type="transmembrane region" description="Helical" evidence="7">
    <location>
        <begin position="286"/>
        <end position="305"/>
    </location>
</feature>
<keyword evidence="10" id="KW-1185">Reference proteome</keyword>
<feature type="transmembrane region" description="Helical" evidence="7">
    <location>
        <begin position="402"/>
        <end position="421"/>
    </location>
</feature>
<accession>A0AAN6YQ29</accession>
<dbReference type="SUPFAM" id="SSF103473">
    <property type="entry name" value="MFS general substrate transporter"/>
    <property type="match status" value="1"/>
</dbReference>
<feature type="transmembrane region" description="Helical" evidence="7">
    <location>
        <begin position="311"/>
        <end position="332"/>
    </location>
</feature>
<evidence type="ECO:0000256" key="5">
    <source>
        <dbReference type="ARBA" id="ARBA00022989"/>
    </source>
</evidence>
<dbReference type="Pfam" id="PF07690">
    <property type="entry name" value="MFS_1"/>
    <property type="match status" value="1"/>
</dbReference>
<evidence type="ECO:0000256" key="7">
    <source>
        <dbReference type="SAM" id="Phobius"/>
    </source>
</evidence>
<dbReference type="AlphaFoldDB" id="A0AAN6YQ29"/>
<dbReference type="PROSITE" id="PS50850">
    <property type="entry name" value="MFS"/>
    <property type="match status" value="1"/>
</dbReference>